<evidence type="ECO:0000256" key="3">
    <source>
        <dbReference type="ARBA" id="ARBA00022737"/>
    </source>
</evidence>
<dbReference type="Pfam" id="PF24329">
    <property type="entry name" value="FN-plug_TEN1-4"/>
    <property type="match status" value="1"/>
</dbReference>
<accession>B4IL04</accession>
<dbReference type="GO" id="GO:0008045">
    <property type="term" value="P:motor neuron axon guidance"/>
    <property type="evidence" value="ECO:0007669"/>
    <property type="project" value="TreeGrafter"/>
</dbReference>
<dbReference type="Pfam" id="PF25021">
    <property type="entry name" value="TEN_NHL"/>
    <property type="match status" value="1"/>
</dbReference>
<keyword evidence="6" id="KW-1015">Disulfide bond</keyword>
<dbReference type="InterPro" id="IPR028916">
    <property type="entry name" value="Tox-GHH_dom"/>
</dbReference>
<dbReference type="STRING" id="7238.B4IL04"/>
<protein>
    <submittedName>
        <fullName evidence="12">GM13156</fullName>
    </submittedName>
</protein>
<feature type="domain" description="Teneurin 1-4-like FN-plug" evidence="10">
    <location>
        <begin position="211"/>
        <end position="295"/>
    </location>
</feature>
<evidence type="ECO:0000256" key="5">
    <source>
        <dbReference type="ARBA" id="ARBA00023018"/>
    </source>
</evidence>
<gene>
    <name evidence="12" type="primary">Dsec\GM13156</name>
    <name evidence="12" type="ORF">Dsec_GM13156</name>
</gene>
<keyword evidence="5" id="KW-0770">Synapse</keyword>
<dbReference type="InterPro" id="IPR057627">
    <property type="entry name" value="FN-plug_TEN1-4"/>
</dbReference>
<dbReference type="InterPro" id="IPR011042">
    <property type="entry name" value="6-blade_b-propeller_TolB-like"/>
</dbReference>
<evidence type="ECO:0000256" key="2">
    <source>
        <dbReference type="ARBA" id="ARBA00022536"/>
    </source>
</evidence>
<organism evidence="13">
    <name type="scientific">Drosophila sechellia</name>
    <name type="common">Fruit fly</name>
    <dbReference type="NCBI Taxonomy" id="7238"/>
    <lineage>
        <taxon>Eukaryota</taxon>
        <taxon>Metazoa</taxon>
        <taxon>Ecdysozoa</taxon>
        <taxon>Arthropoda</taxon>
        <taxon>Hexapoda</taxon>
        <taxon>Insecta</taxon>
        <taxon>Pterygota</taxon>
        <taxon>Neoptera</taxon>
        <taxon>Endopterygota</taxon>
        <taxon>Diptera</taxon>
        <taxon>Brachycera</taxon>
        <taxon>Muscomorpha</taxon>
        <taxon>Ephydroidea</taxon>
        <taxon>Drosophilidae</taxon>
        <taxon>Drosophila</taxon>
        <taxon>Sophophora</taxon>
    </lineage>
</organism>
<dbReference type="EMBL" id="CH480860">
    <property type="protein sequence ID" value="EDW52792.1"/>
    <property type="molecule type" value="Genomic_DNA"/>
</dbReference>
<dbReference type="Pfam" id="PF15636">
    <property type="entry name" value="Tox-GHH"/>
    <property type="match status" value="1"/>
</dbReference>
<dbReference type="Proteomes" id="UP000001292">
    <property type="component" value="Unassembled WGS sequence"/>
</dbReference>
<feature type="domain" description="Teneurin NHL" evidence="11">
    <location>
        <begin position="336"/>
        <end position="663"/>
    </location>
</feature>
<evidence type="ECO:0000256" key="7">
    <source>
        <dbReference type="ARBA" id="ARBA00034109"/>
    </source>
</evidence>
<keyword evidence="1" id="KW-1003">Cell membrane</keyword>
<keyword evidence="3" id="KW-0677">Repeat</keyword>
<dbReference type="InterPro" id="IPR051216">
    <property type="entry name" value="Teneurin"/>
</dbReference>
<dbReference type="GO" id="GO:0042803">
    <property type="term" value="F:protein homodimerization activity"/>
    <property type="evidence" value="ECO:0007669"/>
    <property type="project" value="UniProtKB-ARBA"/>
</dbReference>
<dbReference type="OMA" id="DCAIGSG"/>
<evidence type="ECO:0000259" key="10">
    <source>
        <dbReference type="Pfam" id="PF24329"/>
    </source>
</evidence>
<dbReference type="HOGENOM" id="CLU_306810_0_0_1"/>
<evidence type="ECO:0000313" key="13">
    <source>
        <dbReference type="Proteomes" id="UP000001292"/>
    </source>
</evidence>
<comment type="subcellular location">
    <subcellularLocation>
        <location evidence="7">Synaptic cell membrane</location>
    </subcellularLocation>
</comment>
<dbReference type="GO" id="GO:0097060">
    <property type="term" value="C:synaptic membrane"/>
    <property type="evidence" value="ECO:0007669"/>
    <property type="project" value="UniProtKB-SubCell"/>
</dbReference>
<evidence type="ECO:0000259" key="9">
    <source>
        <dbReference type="Pfam" id="PF15636"/>
    </source>
</evidence>
<dbReference type="PhylomeDB" id="B4IL04"/>
<proteinExistence type="predicted"/>
<feature type="domain" description="Tox-GHH" evidence="9">
    <location>
        <begin position="850"/>
        <end position="927"/>
    </location>
</feature>
<reference evidence="12 13" key="1">
    <citation type="journal article" date="2007" name="Nature">
        <title>Evolution of genes and genomes on the Drosophila phylogeny.</title>
        <authorList>
            <consortium name="Drosophila 12 Genomes Consortium"/>
            <person name="Clark A.G."/>
            <person name="Eisen M.B."/>
            <person name="Smith D.R."/>
            <person name="Bergman C.M."/>
            <person name="Oliver B."/>
            <person name="Markow T.A."/>
            <person name="Kaufman T.C."/>
            <person name="Kellis M."/>
            <person name="Gelbart W."/>
            <person name="Iyer V.N."/>
            <person name="Pollard D.A."/>
            <person name="Sackton T.B."/>
            <person name="Larracuente A.M."/>
            <person name="Singh N.D."/>
            <person name="Abad J.P."/>
            <person name="Abt D.N."/>
            <person name="Adryan B."/>
            <person name="Aguade M."/>
            <person name="Akashi H."/>
            <person name="Anderson W.W."/>
            <person name="Aquadro C.F."/>
            <person name="Ardell D.H."/>
            <person name="Arguello R."/>
            <person name="Artieri C.G."/>
            <person name="Barbash D.A."/>
            <person name="Barker D."/>
            <person name="Barsanti P."/>
            <person name="Batterham P."/>
            <person name="Batzoglou S."/>
            <person name="Begun D."/>
            <person name="Bhutkar A."/>
            <person name="Blanco E."/>
            <person name="Bosak S.A."/>
            <person name="Bradley R.K."/>
            <person name="Brand A.D."/>
            <person name="Brent M.R."/>
            <person name="Brooks A.N."/>
            <person name="Brown R.H."/>
            <person name="Butlin R.K."/>
            <person name="Caggese C."/>
            <person name="Calvi B.R."/>
            <person name="Bernardo de Carvalho A."/>
            <person name="Caspi A."/>
            <person name="Castrezana S."/>
            <person name="Celniker S.E."/>
            <person name="Chang J.L."/>
            <person name="Chapple C."/>
            <person name="Chatterji S."/>
            <person name="Chinwalla A."/>
            <person name="Civetta A."/>
            <person name="Clifton S.W."/>
            <person name="Comeron J.M."/>
            <person name="Costello J.C."/>
            <person name="Coyne J.A."/>
            <person name="Daub J."/>
            <person name="David R.G."/>
            <person name="Delcher A.L."/>
            <person name="Delehaunty K."/>
            <person name="Do C.B."/>
            <person name="Ebling H."/>
            <person name="Edwards K."/>
            <person name="Eickbush T."/>
            <person name="Evans J.D."/>
            <person name="Filipski A."/>
            <person name="Findeiss S."/>
            <person name="Freyhult E."/>
            <person name="Fulton L."/>
            <person name="Fulton R."/>
            <person name="Garcia A.C."/>
            <person name="Gardiner A."/>
            <person name="Garfield D.A."/>
            <person name="Garvin B.E."/>
            <person name="Gibson G."/>
            <person name="Gilbert D."/>
            <person name="Gnerre S."/>
            <person name="Godfrey J."/>
            <person name="Good R."/>
            <person name="Gotea V."/>
            <person name="Gravely B."/>
            <person name="Greenberg A.J."/>
            <person name="Griffiths-Jones S."/>
            <person name="Gross S."/>
            <person name="Guigo R."/>
            <person name="Gustafson E.A."/>
            <person name="Haerty W."/>
            <person name="Hahn M.W."/>
            <person name="Halligan D.L."/>
            <person name="Halpern A.L."/>
            <person name="Halter G.M."/>
            <person name="Han M.V."/>
            <person name="Heger A."/>
            <person name="Hillier L."/>
            <person name="Hinrichs A.S."/>
            <person name="Holmes I."/>
            <person name="Hoskins R.A."/>
            <person name="Hubisz M.J."/>
            <person name="Hultmark D."/>
            <person name="Huntley M.A."/>
            <person name="Jaffe D.B."/>
            <person name="Jagadeeshan S."/>
            <person name="Jeck W.R."/>
            <person name="Johnson J."/>
            <person name="Jones C.D."/>
            <person name="Jordan W.C."/>
            <person name="Karpen G.H."/>
            <person name="Kataoka E."/>
            <person name="Keightley P.D."/>
            <person name="Kheradpour P."/>
            <person name="Kirkness E.F."/>
            <person name="Koerich L.B."/>
            <person name="Kristiansen K."/>
            <person name="Kudrna D."/>
            <person name="Kulathinal R.J."/>
            <person name="Kumar S."/>
            <person name="Kwok R."/>
            <person name="Lander E."/>
            <person name="Langley C.H."/>
            <person name="Lapoint R."/>
            <person name="Lazzaro B.P."/>
            <person name="Lee S.J."/>
            <person name="Levesque L."/>
            <person name="Li R."/>
            <person name="Lin C.F."/>
            <person name="Lin M.F."/>
            <person name="Lindblad-Toh K."/>
            <person name="Llopart A."/>
            <person name="Long M."/>
            <person name="Low L."/>
            <person name="Lozovsky E."/>
            <person name="Lu J."/>
            <person name="Luo M."/>
            <person name="Machado C.A."/>
            <person name="Makalowski W."/>
            <person name="Marzo M."/>
            <person name="Matsuda M."/>
            <person name="Matzkin L."/>
            <person name="McAllister B."/>
            <person name="McBride C.S."/>
            <person name="McKernan B."/>
            <person name="McKernan K."/>
            <person name="Mendez-Lago M."/>
            <person name="Minx P."/>
            <person name="Mollenhauer M.U."/>
            <person name="Montooth K."/>
            <person name="Mount S.M."/>
            <person name="Mu X."/>
            <person name="Myers E."/>
            <person name="Negre B."/>
            <person name="Newfeld S."/>
            <person name="Nielsen R."/>
            <person name="Noor M.A."/>
            <person name="O'Grady P."/>
            <person name="Pachter L."/>
            <person name="Papaceit M."/>
            <person name="Parisi M.J."/>
            <person name="Parisi M."/>
            <person name="Parts L."/>
            <person name="Pedersen J.S."/>
            <person name="Pesole G."/>
            <person name="Phillippy A.M."/>
            <person name="Ponting C.P."/>
            <person name="Pop M."/>
            <person name="Porcelli D."/>
            <person name="Powell J.R."/>
            <person name="Prohaska S."/>
            <person name="Pruitt K."/>
            <person name="Puig M."/>
            <person name="Quesneville H."/>
            <person name="Ram K.R."/>
            <person name="Rand D."/>
            <person name="Rasmussen M.D."/>
            <person name="Reed L.K."/>
            <person name="Reenan R."/>
            <person name="Reily A."/>
            <person name="Remington K.A."/>
            <person name="Rieger T.T."/>
            <person name="Ritchie M.G."/>
            <person name="Robin C."/>
            <person name="Rogers Y.H."/>
            <person name="Rohde C."/>
            <person name="Rozas J."/>
            <person name="Rubenfield M.J."/>
            <person name="Ruiz A."/>
            <person name="Russo S."/>
            <person name="Salzberg S.L."/>
            <person name="Sanchez-Gracia A."/>
            <person name="Saranga D.J."/>
            <person name="Sato H."/>
            <person name="Schaeffer S.W."/>
            <person name="Schatz M.C."/>
            <person name="Schlenke T."/>
            <person name="Schwartz R."/>
            <person name="Segarra C."/>
            <person name="Singh R.S."/>
            <person name="Sirot L."/>
            <person name="Sirota M."/>
            <person name="Sisneros N.B."/>
            <person name="Smith C.D."/>
            <person name="Smith T.F."/>
            <person name="Spieth J."/>
            <person name="Stage D.E."/>
            <person name="Stark A."/>
            <person name="Stephan W."/>
            <person name="Strausberg R.L."/>
            <person name="Strempel S."/>
            <person name="Sturgill D."/>
            <person name="Sutton G."/>
            <person name="Sutton G.G."/>
            <person name="Tao W."/>
            <person name="Teichmann S."/>
            <person name="Tobari Y.N."/>
            <person name="Tomimura Y."/>
            <person name="Tsolas J.M."/>
            <person name="Valente V.L."/>
            <person name="Venter E."/>
            <person name="Venter J.C."/>
            <person name="Vicario S."/>
            <person name="Vieira F.G."/>
            <person name="Vilella A.J."/>
            <person name="Villasante A."/>
            <person name="Walenz B."/>
            <person name="Wang J."/>
            <person name="Wasserman M."/>
            <person name="Watts T."/>
            <person name="Wilson D."/>
            <person name="Wilson R.K."/>
            <person name="Wing R.A."/>
            <person name="Wolfner M.F."/>
            <person name="Wong A."/>
            <person name="Wong G.K."/>
            <person name="Wu C.I."/>
            <person name="Wu G."/>
            <person name="Yamamoto D."/>
            <person name="Yang H.P."/>
            <person name="Yang S.P."/>
            <person name="Yorke J.A."/>
            <person name="Yoshida K."/>
            <person name="Zdobnov E."/>
            <person name="Zhang P."/>
            <person name="Zhang Y."/>
            <person name="Zimin A.V."/>
            <person name="Baldwin J."/>
            <person name="Abdouelleil A."/>
            <person name="Abdulkadir J."/>
            <person name="Abebe A."/>
            <person name="Abera B."/>
            <person name="Abreu J."/>
            <person name="Acer S.C."/>
            <person name="Aftuck L."/>
            <person name="Alexander A."/>
            <person name="An P."/>
            <person name="Anderson E."/>
            <person name="Anderson S."/>
            <person name="Arachi H."/>
            <person name="Azer M."/>
            <person name="Bachantsang P."/>
            <person name="Barry A."/>
            <person name="Bayul T."/>
            <person name="Berlin A."/>
            <person name="Bessette D."/>
            <person name="Bloom T."/>
            <person name="Blye J."/>
            <person name="Boguslavskiy L."/>
            <person name="Bonnet C."/>
            <person name="Boukhgalter B."/>
            <person name="Bourzgui I."/>
            <person name="Brown A."/>
            <person name="Cahill P."/>
            <person name="Channer S."/>
            <person name="Cheshatsang Y."/>
            <person name="Chuda L."/>
            <person name="Citroen M."/>
            <person name="Collymore A."/>
            <person name="Cooke P."/>
            <person name="Costello M."/>
            <person name="D'Aco K."/>
            <person name="Daza R."/>
            <person name="De Haan G."/>
            <person name="DeGray S."/>
            <person name="DeMaso C."/>
            <person name="Dhargay N."/>
            <person name="Dooley K."/>
            <person name="Dooley E."/>
            <person name="Doricent M."/>
            <person name="Dorje P."/>
            <person name="Dorjee K."/>
            <person name="Dupes A."/>
            <person name="Elong R."/>
            <person name="Falk J."/>
            <person name="Farina A."/>
            <person name="Faro S."/>
            <person name="Ferguson D."/>
            <person name="Fisher S."/>
            <person name="Foley C.D."/>
            <person name="Franke A."/>
            <person name="Friedrich D."/>
            <person name="Gadbois L."/>
            <person name="Gearin G."/>
            <person name="Gearin C.R."/>
            <person name="Giannoukos G."/>
            <person name="Goode T."/>
            <person name="Graham J."/>
            <person name="Grandbois E."/>
            <person name="Grewal S."/>
            <person name="Gyaltsen K."/>
            <person name="Hafez N."/>
            <person name="Hagos B."/>
            <person name="Hall J."/>
            <person name="Henson C."/>
            <person name="Hollinger A."/>
            <person name="Honan T."/>
            <person name="Huard M.D."/>
            <person name="Hughes L."/>
            <person name="Hurhula B."/>
            <person name="Husby M.E."/>
            <person name="Kamat A."/>
            <person name="Kanga B."/>
            <person name="Kashin S."/>
            <person name="Khazanovich D."/>
            <person name="Kisner P."/>
            <person name="Lance K."/>
            <person name="Lara M."/>
            <person name="Lee W."/>
            <person name="Lennon N."/>
            <person name="Letendre F."/>
            <person name="LeVine R."/>
            <person name="Lipovsky A."/>
            <person name="Liu X."/>
            <person name="Liu J."/>
            <person name="Liu S."/>
            <person name="Lokyitsang T."/>
            <person name="Lokyitsang Y."/>
            <person name="Lubonja R."/>
            <person name="Lui A."/>
            <person name="MacDonald P."/>
            <person name="Magnisalis V."/>
            <person name="Maru K."/>
            <person name="Matthews C."/>
            <person name="McCusker W."/>
            <person name="McDonough S."/>
            <person name="Mehta T."/>
            <person name="Meldrim J."/>
            <person name="Meneus L."/>
            <person name="Mihai O."/>
            <person name="Mihalev A."/>
            <person name="Mihova T."/>
            <person name="Mittelman R."/>
            <person name="Mlenga V."/>
            <person name="Montmayeur A."/>
            <person name="Mulrain L."/>
            <person name="Navidi A."/>
            <person name="Naylor J."/>
            <person name="Negash T."/>
            <person name="Nguyen T."/>
            <person name="Nguyen N."/>
            <person name="Nicol R."/>
            <person name="Norbu C."/>
            <person name="Norbu N."/>
            <person name="Novod N."/>
            <person name="O'Neill B."/>
            <person name="Osman S."/>
            <person name="Markiewicz E."/>
            <person name="Oyono O.L."/>
            <person name="Patti C."/>
            <person name="Phunkhang P."/>
            <person name="Pierre F."/>
            <person name="Priest M."/>
            <person name="Raghuraman S."/>
            <person name="Rege F."/>
            <person name="Reyes R."/>
            <person name="Rise C."/>
            <person name="Rogov P."/>
            <person name="Ross K."/>
            <person name="Ryan E."/>
            <person name="Settipalli S."/>
            <person name="Shea T."/>
            <person name="Sherpa N."/>
            <person name="Shi L."/>
            <person name="Shih D."/>
            <person name="Sparrow T."/>
            <person name="Spaulding J."/>
            <person name="Stalker J."/>
            <person name="Stange-Thomann N."/>
            <person name="Stavropoulos S."/>
            <person name="Stone C."/>
            <person name="Strader C."/>
            <person name="Tesfaye S."/>
            <person name="Thomson T."/>
            <person name="Thoulutsang Y."/>
            <person name="Thoulutsang D."/>
            <person name="Topham K."/>
            <person name="Topping I."/>
            <person name="Tsamla T."/>
            <person name="Vassiliev H."/>
            <person name="Vo A."/>
            <person name="Wangchuk T."/>
            <person name="Wangdi T."/>
            <person name="Weiand M."/>
            <person name="Wilkinson J."/>
            <person name="Wilson A."/>
            <person name="Yadav S."/>
            <person name="Young G."/>
            <person name="Yu Q."/>
            <person name="Zembek L."/>
            <person name="Zhong D."/>
            <person name="Zimmer A."/>
            <person name="Zwirko Z."/>
            <person name="Jaffe D.B."/>
            <person name="Alvarez P."/>
            <person name="Brockman W."/>
            <person name="Butler J."/>
            <person name="Chin C."/>
            <person name="Gnerre S."/>
            <person name="Grabherr M."/>
            <person name="Kleber M."/>
            <person name="Mauceli E."/>
            <person name="MacCallum I."/>
        </authorList>
    </citation>
    <scope>NUCLEOTIDE SEQUENCE [LARGE SCALE GENOMIC DNA]</scope>
    <source>
        <strain evidence="13">Rob3c / Tucson 14021-0248.25</strain>
    </source>
</reference>
<feature type="region of interest" description="Disordered" evidence="8">
    <location>
        <begin position="792"/>
        <end position="823"/>
    </location>
</feature>
<evidence type="ECO:0000256" key="6">
    <source>
        <dbReference type="ARBA" id="ARBA00023157"/>
    </source>
</evidence>
<name>B4IL04_DROSE</name>
<feature type="compositionally biased region" description="Low complexity" evidence="8">
    <location>
        <begin position="672"/>
        <end position="693"/>
    </location>
</feature>
<keyword evidence="4" id="KW-0130">Cell adhesion</keyword>
<dbReference type="AlphaFoldDB" id="B4IL04"/>
<keyword evidence="13" id="KW-1185">Reference proteome</keyword>
<keyword evidence="1" id="KW-0472">Membrane</keyword>
<evidence type="ECO:0000256" key="8">
    <source>
        <dbReference type="SAM" id="MobiDB-lite"/>
    </source>
</evidence>
<dbReference type="PANTHER" id="PTHR11219:SF69">
    <property type="entry name" value="TENEURIN-A"/>
    <property type="match status" value="1"/>
</dbReference>
<dbReference type="FunFam" id="2.120.10.30:FF:000033">
    <property type="entry name" value="teneurin-a isoform X3"/>
    <property type="match status" value="1"/>
</dbReference>
<dbReference type="SUPFAM" id="SSF101898">
    <property type="entry name" value="NHL repeat"/>
    <property type="match status" value="1"/>
</dbReference>
<dbReference type="PANTHER" id="PTHR11219">
    <property type="entry name" value="TENEURIN AND N-ACETYLGLUCOSAMINE-1-PHOSPHODIESTER ALPHA-N-ACETYLGLUCOSAMINIDASE"/>
    <property type="match status" value="1"/>
</dbReference>
<feature type="region of interest" description="Disordered" evidence="8">
    <location>
        <begin position="662"/>
        <end position="712"/>
    </location>
</feature>
<evidence type="ECO:0000256" key="4">
    <source>
        <dbReference type="ARBA" id="ARBA00022889"/>
    </source>
</evidence>
<evidence type="ECO:0000259" key="11">
    <source>
        <dbReference type="Pfam" id="PF25021"/>
    </source>
</evidence>
<dbReference type="InterPro" id="IPR056822">
    <property type="entry name" value="TEN_NHL"/>
</dbReference>
<evidence type="ECO:0000256" key="1">
    <source>
        <dbReference type="ARBA" id="ARBA00022475"/>
    </source>
</evidence>
<evidence type="ECO:0000313" key="12">
    <source>
        <dbReference type="EMBL" id="EDW52792.1"/>
    </source>
</evidence>
<keyword evidence="2" id="KW-0245">EGF-like domain</keyword>
<feature type="region of interest" description="Disordered" evidence="8">
    <location>
        <begin position="930"/>
        <end position="965"/>
    </location>
</feature>
<dbReference type="Gene3D" id="2.120.10.30">
    <property type="entry name" value="TolB, C-terminal domain"/>
    <property type="match status" value="2"/>
</dbReference>
<sequence length="965" mass="103211">MTMKSMKYSDCDTIMDGYNPVPPPLPRRVPPVRNIYAEPFAHEPNHSSRRLPGSIVLRTRHLRRRTMLLQGRMAGRGLRHDRPAGVPVPARLLRARNLRSGNGTMCVRAPLDGPRLLPRVAPLNPALTFLNSIHYHTADEANDASKVCMDHDHEKLRPQLISTWMPNGVGAMPGKRVIFAETQIVQESIQIPGSDLHLTYQSSQASGYLSIVRMRLTGETIPPTLTHVHVGVEIEGALHVKTYEADPSLVHTFAWNKRNVYRQKVYGVTVARISVGYQHSTCQSPVWIAQTAKLQGYDVDISDIGGWGLDIHHHYNFHEGILQKGDGSTLHMKEYPRTVKVVMGTGLQRPLTCPDYCNGVAKDAKLLTPIALATGPDGSLYVGDFNLVRRITPDGKVYTILQLSATQVSYQYYLAVSPADGHLYISDPERHQILRLVRLEKVKDPSINSDPVVGSGQRCIPGDEGNCGDGGPALLARLSHPKGLAIAADRTMYIADGTNIRAVDPKGVIHTLIGHHGHHNHWSPAPCSGTLMANQAQLQWPTGLALSPLDGSLHFIDDRLVLRLTSDMKIRVVAGTPLHCSNGGQDGRVNKTGADNVLGTVLAMAFSPFGNLYIADSDSRRVNSIRVVDTAGNMRYFAGKQEGTGSQTCDCAIGSGSNGSAANSGVGGASGGAYSTTVNPTRPNGGTTPTTPSGGNGSGNGNGSSATSAGGSVGGSNGSGGGANGGACICAGGIALSTGSGSSAGSNGGGTLASIDSFFFVKEDAWRATEDRQQLKRLQGQVNTTFHEITREATVGSGPAGAASGGAGSSSSSSSSSGGGSSSNTGNYLDVKIHGAHAIINLRYGTTVAKEQQRLMHHAKLTAVRKAWHREKEALRSGLTTALEWSQQETDEILKQSYANNYEGEYIHDVNLYPELAEDPYNIKFVKKKGATGGAAGVPNSRRRRRRSTDLIQEDEEELHREADC</sequence>
<dbReference type="GO" id="GO:0007155">
    <property type="term" value="P:cell adhesion"/>
    <property type="evidence" value="ECO:0007669"/>
    <property type="project" value="UniProtKB-KW"/>
</dbReference>